<evidence type="ECO:0000313" key="1">
    <source>
        <dbReference type="EMBL" id="MFD0863306.1"/>
    </source>
</evidence>
<gene>
    <name evidence="1" type="ORF">ACFQ1M_13920</name>
</gene>
<dbReference type="EMBL" id="JBHTJH010000017">
    <property type="protein sequence ID" value="MFD0863306.1"/>
    <property type="molecule type" value="Genomic_DNA"/>
</dbReference>
<comment type="caution">
    <text evidence="1">The sequence shown here is derived from an EMBL/GenBank/DDBJ whole genome shotgun (WGS) entry which is preliminary data.</text>
</comment>
<reference evidence="2" key="1">
    <citation type="journal article" date="2019" name="Int. J. Syst. Evol. Microbiol.">
        <title>The Global Catalogue of Microorganisms (GCM) 10K type strain sequencing project: providing services to taxonomists for standard genome sequencing and annotation.</title>
        <authorList>
            <consortium name="The Broad Institute Genomics Platform"/>
            <consortium name="The Broad Institute Genome Sequencing Center for Infectious Disease"/>
            <person name="Wu L."/>
            <person name="Ma J."/>
        </authorList>
    </citation>
    <scope>NUCLEOTIDE SEQUENCE [LARGE SCALE GENOMIC DNA]</scope>
    <source>
        <strain evidence="2">CCUG 62952</strain>
    </source>
</reference>
<accession>A0ABW3D0I7</accession>
<protein>
    <recommendedName>
        <fullName evidence="3">Lipocalin-like domain-containing protein</fullName>
    </recommendedName>
</protein>
<dbReference type="Proteomes" id="UP001596978">
    <property type="component" value="Unassembled WGS sequence"/>
</dbReference>
<name>A0ABW3D0I7_9FLAO</name>
<evidence type="ECO:0000313" key="2">
    <source>
        <dbReference type="Proteomes" id="UP001596978"/>
    </source>
</evidence>
<proteinExistence type="predicted"/>
<keyword evidence="2" id="KW-1185">Reference proteome</keyword>
<evidence type="ECO:0008006" key="3">
    <source>
        <dbReference type="Google" id="ProtNLM"/>
    </source>
</evidence>
<dbReference type="RefSeq" id="WP_386409223.1">
    <property type="nucleotide sequence ID" value="NZ_JBHTJH010000017.1"/>
</dbReference>
<sequence>MMLCLSAATTSCSNENCGLIGTWESLEFLSSKEVDENNDGVFHKELTKEGCYRVTLNFVSKSKVKRTSVTQQNCDKVQENEMKYRAEGEELTFIVNGMTQKHRYKIVDCKLYIYGVLGTGKTRKGKERITIASVFKKR</sequence>
<organism evidence="1 2">
    <name type="scientific">Sungkyunkwania multivorans</name>
    <dbReference type="NCBI Taxonomy" id="1173618"/>
    <lineage>
        <taxon>Bacteria</taxon>
        <taxon>Pseudomonadati</taxon>
        <taxon>Bacteroidota</taxon>
        <taxon>Flavobacteriia</taxon>
        <taxon>Flavobacteriales</taxon>
        <taxon>Flavobacteriaceae</taxon>
        <taxon>Sungkyunkwania</taxon>
    </lineage>
</organism>